<organism evidence="2 3">
    <name type="scientific">Pelagimonas varians</name>
    <dbReference type="NCBI Taxonomy" id="696760"/>
    <lineage>
        <taxon>Bacteria</taxon>
        <taxon>Pseudomonadati</taxon>
        <taxon>Pseudomonadota</taxon>
        <taxon>Alphaproteobacteria</taxon>
        <taxon>Rhodobacterales</taxon>
        <taxon>Roseobacteraceae</taxon>
        <taxon>Pelagimonas</taxon>
    </lineage>
</organism>
<dbReference type="SUPFAM" id="SSF51120">
    <property type="entry name" value="beta-Roll"/>
    <property type="match status" value="1"/>
</dbReference>
<dbReference type="EMBL" id="FXYH01000019">
    <property type="protein sequence ID" value="SMX48808.1"/>
    <property type="molecule type" value="Genomic_DNA"/>
</dbReference>
<reference evidence="2 3" key="1">
    <citation type="submission" date="2017-05" db="EMBL/GenBank/DDBJ databases">
        <authorList>
            <person name="Song R."/>
            <person name="Chenine A.L."/>
            <person name="Ruprecht R.M."/>
        </authorList>
    </citation>
    <scope>NUCLEOTIDE SEQUENCE [LARGE SCALE GENOMIC DNA]</scope>
    <source>
        <strain evidence="2 3">CECT 8663</strain>
    </source>
</reference>
<name>A0A238L1J4_9RHOB</name>
<dbReference type="Proteomes" id="UP000220836">
    <property type="component" value="Unassembled WGS sequence"/>
</dbReference>
<dbReference type="Pfam" id="PF00353">
    <property type="entry name" value="HemolysinCabind"/>
    <property type="match status" value="3"/>
</dbReference>
<protein>
    <submittedName>
        <fullName evidence="2">Bifunctional hemolysin/adenylate cyclase</fullName>
    </submittedName>
</protein>
<dbReference type="Gene3D" id="2.150.10.10">
    <property type="entry name" value="Serralysin-like metalloprotease, C-terminal"/>
    <property type="match status" value="2"/>
</dbReference>
<dbReference type="PRINTS" id="PR00313">
    <property type="entry name" value="CABNDNGRPT"/>
</dbReference>
<dbReference type="SUPFAM" id="SSF69318">
    <property type="entry name" value="Integrin alpha N-terminal domain"/>
    <property type="match status" value="2"/>
</dbReference>
<sequence>MVGNSDGTLDSYENNNGVFSLLVDPPSPYADINEVIFSDRKAALTYLTVYQTLTGEALPQEMIEDVIGQPFHTRTEYLPDTLDFLLGLKDALEALYYKSVDLENPFEGIDVGSNSTPAFADIDDDGDIDLVVGSADGTLRVWLNDNNVYTEPVWYINPFNSIDVGSNSAPTFGDIDGDGDLDLIVGSDSGHLQTWLNFPDQGEYRTIGFLDPFKTISGFTSVVAESRTGNQAAMPAFADLNGDGLDDLVIGGGNVSSDNRIESFLNAYDDERGIHTGLRFTQLNWSNPFDSVELDEANAPVFIDIDNDGDLDVVVGLEDGTLPLIENLESSVVITVGVTEQQEAPVISGAPAAVTVTENTVNAAPVALISDIVITDAEDFFIAGTFTVEGLLAEDRISLIDTGGISVAGQTVSFNGIQIGQTSGGIGARFAVTFFENASTAGVQAVARAIGYSNISDTPTPNRSLTVTVRDGHAAEAVTNLTLNVTPQNDAAEISSAPALSLTVAENTVNVAPVALAAAIVVTDAEGNFDGGTVAVRGLLAEDRISLIETGGISVASETVSYNGLVIGETSGGTGAGFTVTFNANATTAAVQATARALGYANVSDTPTPSRDLTITVTDNSGGFKFHEADAAPFSGIGVGSESAPTFTDIDGDGDLDLVVGDDLGKLRSWRNDNGVYNQTELVNPFGSFDVGYRSKPVFTDFDGDGDLDLVVGEYFGTLLSWRNDGNGIYTSLPIGSNPFDGIDPGFESALAFADLDGDGDLDLIVADGDTLLSWRNDDGVYTTVDWTNPFDGITIGGRNTPTVADIDGDGDLDLVVGAQDGTLRFVGNIQATVRISLGVTEENDGVTLIGDDTNDILVGGAGFDTLVGKGGSDRLHGGAGGDSLSGGLGVDWLQYTGSATGVTVDLNFDSFGFQAADGGDATGDVISGFERINGSDHADRLTGNDQNNVLIGRDGEDTLVGGDGDDHLRGGAGADTFVFAGGDGSDRINGETGTDIYQLTGFDSNKFSIVRTANSNWTITETATGHIDTLISVEILEFDDQTFSV</sequence>
<dbReference type="InterPro" id="IPR001343">
    <property type="entry name" value="Hemolysn_Ca-bd"/>
</dbReference>
<keyword evidence="1" id="KW-0732">Signal</keyword>
<dbReference type="Pfam" id="PF01839">
    <property type="entry name" value="FG-GAP"/>
    <property type="match status" value="1"/>
</dbReference>
<evidence type="ECO:0000256" key="1">
    <source>
        <dbReference type="ARBA" id="ARBA00022729"/>
    </source>
</evidence>
<proteinExistence type="predicted"/>
<dbReference type="AlphaFoldDB" id="A0A238L1J4"/>
<dbReference type="PROSITE" id="PS00330">
    <property type="entry name" value="HEMOLYSIN_CALCIUM"/>
    <property type="match status" value="3"/>
</dbReference>
<dbReference type="Pfam" id="PF13517">
    <property type="entry name" value="FG-GAP_3"/>
    <property type="match status" value="2"/>
</dbReference>
<dbReference type="Gene3D" id="2.130.10.130">
    <property type="entry name" value="Integrin alpha, N-terminal"/>
    <property type="match status" value="1"/>
</dbReference>
<dbReference type="InterPro" id="IPR028994">
    <property type="entry name" value="Integrin_alpha_N"/>
</dbReference>
<dbReference type="InterPro" id="IPR013517">
    <property type="entry name" value="FG-GAP"/>
</dbReference>
<dbReference type="InterPro" id="IPR011049">
    <property type="entry name" value="Serralysin-like_metalloprot_C"/>
</dbReference>
<evidence type="ECO:0000313" key="2">
    <source>
        <dbReference type="EMBL" id="SMX48808.1"/>
    </source>
</evidence>
<keyword evidence="3" id="KW-1185">Reference proteome</keyword>
<accession>A0A238L1J4</accession>
<dbReference type="OrthoDB" id="7228078at2"/>
<dbReference type="PANTHER" id="PTHR44103:SF1">
    <property type="entry name" value="PROPROTEIN CONVERTASE P"/>
    <property type="match status" value="1"/>
</dbReference>
<dbReference type="InterPro" id="IPR018511">
    <property type="entry name" value="Hemolysin-typ_Ca-bd_CS"/>
</dbReference>
<dbReference type="GO" id="GO:0005509">
    <property type="term" value="F:calcium ion binding"/>
    <property type="evidence" value="ECO:0007669"/>
    <property type="project" value="InterPro"/>
</dbReference>
<gene>
    <name evidence="2" type="primary">cya_5</name>
    <name evidence="2" type="ORF">PEV8663_03958</name>
</gene>
<dbReference type="PANTHER" id="PTHR44103">
    <property type="entry name" value="PROPROTEIN CONVERTASE P"/>
    <property type="match status" value="1"/>
</dbReference>
<evidence type="ECO:0000313" key="3">
    <source>
        <dbReference type="Proteomes" id="UP000220836"/>
    </source>
</evidence>